<evidence type="ECO:0000313" key="1">
    <source>
        <dbReference type="EMBL" id="KIH93167.1"/>
    </source>
</evidence>
<dbReference type="GeneID" id="63676595"/>
<protein>
    <submittedName>
        <fullName evidence="1">Uncharacterized protein</fullName>
    </submittedName>
</protein>
<gene>
    <name evidence="1" type="ORF">SPBR_03372</name>
</gene>
<accession>A0A0C2J842</accession>
<reference evidence="1 2" key="1">
    <citation type="journal article" date="2014" name="BMC Genomics">
        <title>Comparative genomics of the major fungal agents of human and animal Sporotrichosis: Sporothrix schenckii and Sporothrix brasiliensis.</title>
        <authorList>
            <person name="Teixeira M.M."/>
            <person name="de Almeida L.G."/>
            <person name="Kubitschek-Barreira P."/>
            <person name="Alves F.L."/>
            <person name="Kioshima E.S."/>
            <person name="Abadio A.K."/>
            <person name="Fernandes L."/>
            <person name="Derengowski L.S."/>
            <person name="Ferreira K.S."/>
            <person name="Souza R.C."/>
            <person name="Ruiz J.C."/>
            <person name="de Andrade N.C."/>
            <person name="Paes H.C."/>
            <person name="Nicola A.M."/>
            <person name="Albuquerque P."/>
            <person name="Gerber A.L."/>
            <person name="Martins V.P."/>
            <person name="Peconick L.D."/>
            <person name="Neto A.V."/>
            <person name="Chaucanez C.B."/>
            <person name="Silva P.A."/>
            <person name="Cunha O.L."/>
            <person name="de Oliveira F.F."/>
            <person name="dos Santos T.C."/>
            <person name="Barros A.L."/>
            <person name="Soares M.A."/>
            <person name="de Oliveira L.M."/>
            <person name="Marini M.M."/>
            <person name="Villalobos-Duno H."/>
            <person name="Cunha M.M."/>
            <person name="de Hoog S."/>
            <person name="da Silveira J.F."/>
            <person name="Henrissat B."/>
            <person name="Nino-Vega G.A."/>
            <person name="Cisalpino P.S."/>
            <person name="Mora-Montes H.M."/>
            <person name="Almeida S.R."/>
            <person name="Stajich J.E."/>
            <person name="Lopes-Bezerra L.M."/>
            <person name="Vasconcelos A.T."/>
            <person name="Felipe M.S."/>
        </authorList>
    </citation>
    <scope>NUCLEOTIDE SEQUENCE [LARGE SCALE GENOMIC DNA]</scope>
    <source>
        <strain evidence="1 2">5110</strain>
    </source>
</reference>
<organism evidence="1 2">
    <name type="scientific">Sporothrix brasiliensis 5110</name>
    <dbReference type="NCBI Taxonomy" id="1398154"/>
    <lineage>
        <taxon>Eukaryota</taxon>
        <taxon>Fungi</taxon>
        <taxon>Dikarya</taxon>
        <taxon>Ascomycota</taxon>
        <taxon>Pezizomycotina</taxon>
        <taxon>Sordariomycetes</taxon>
        <taxon>Sordariomycetidae</taxon>
        <taxon>Ophiostomatales</taxon>
        <taxon>Ophiostomataceae</taxon>
        <taxon>Sporothrix</taxon>
    </lineage>
</organism>
<dbReference type="HOGENOM" id="CLU_2639703_0_0_1"/>
<dbReference type="EMBL" id="AWTV01000006">
    <property type="protein sequence ID" value="KIH93167.1"/>
    <property type="molecule type" value="Genomic_DNA"/>
</dbReference>
<name>A0A0C2J842_9PEZI</name>
<comment type="caution">
    <text evidence="1">The sequence shown here is derived from an EMBL/GenBank/DDBJ whole genome shotgun (WGS) entry which is preliminary data.</text>
</comment>
<dbReference type="RefSeq" id="XP_040621177.1">
    <property type="nucleotide sequence ID" value="XM_040761674.1"/>
</dbReference>
<dbReference type="VEuPathDB" id="FungiDB:SPBR_03372"/>
<keyword evidence="2" id="KW-1185">Reference proteome</keyword>
<evidence type="ECO:0000313" key="2">
    <source>
        <dbReference type="Proteomes" id="UP000031575"/>
    </source>
</evidence>
<proteinExistence type="predicted"/>
<dbReference type="AlphaFoldDB" id="A0A0C2J842"/>
<sequence>MERLFKMEPKALRDRLGDSHNGFLPGNLLQQSDGTLIVNNVGRSGPVGREIPPEKRSPLWTGPTFSFEAEIRARRAA</sequence>
<dbReference type="Proteomes" id="UP000031575">
    <property type="component" value="Unassembled WGS sequence"/>
</dbReference>
<dbReference type="OrthoDB" id="4062651at2759"/>